<proteinExistence type="predicted"/>
<evidence type="ECO:0000256" key="3">
    <source>
        <dbReference type="ARBA" id="ARBA00022679"/>
    </source>
</evidence>
<name>A0A975J1J8_9BACT</name>
<evidence type="ECO:0000259" key="7">
    <source>
        <dbReference type="Pfam" id="PF00291"/>
    </source>
</evidence>
<dbReference type="Proteomes" id="UP000676169">
    <property type="component" value="Chromosome"/>
</dbReference>
<comment type="cofactor">
    <cofactor evidence="1">
        <name>pyridoxal 5'-phosphate</name>
        <dbReference type="ChEBI" id="CHEBI:597326"/>
    </cofactor>
</comment>
<keyword evidence="9" id="KW-1185">Reference proteome</keyword>
<dbReference type="InterPro" id="IPR036052">
    <property type="entry name" value="TrpB-like_PALP_sf"/>
</dbReference>
<gene>
    <name evidence="8" type="ORF">KBB96_05450</name>
</gene>
<sequence length="333" mass="35755">MSSFPYHGVDGHVGNTPLIRLRRLSELTGCEILGKAEFMNPGGSVKDRAALGIILDAEEKSLLKPGMTIVEGTAGNTGIGLTVIGAARGCRTVIIIPETQAPEKITLLRTLGADVRTVPAKPYSDPDNYNHIARRLAEENGWFWANQFDNTANRLGHYQTTGPEIWNQTDGQVTAFCASIGTGGTLGGTALYLKERNPAITTICADPYGAAMWSWFTNGHTDEDDGDSVAEGIGQSRVTANVADIPVDKAFRVDDQTALAILMQLLREEGVFLGLSSGINIGGAVRQALEGGPGQTIVTILCDSGHKYQSKLYNRLWLAEQGLNPEKPLESLF</sequence>
<dbReference type="KEGG" id="lamb:KBB96_05450"/>
<dbReference type="PROSITE" id="PS00901">
    <property type="entry name" value="CYS_SYNTHASE"/>
    <property type="match status" value="1"/>
</dbReference>
<dbReference type="FunFam" id="3.40.50.1100:FF:000011">
    <property type="entry name" value="Cysteine synthase (o-acetylserine)"/>
    <property type="match status" value="1"/>
</dbReference>
<evidence type="ECO:0000313" key="9">
    <source>
        <dbReference type="Proteomes" id="UP000676169"/>
    </source>
</evidence>
<keyword evidence="2" id="KW-0028">Amino-acid biosynthesis</keyword>
<dbReference type="PANTHER" id="PTHR10314">
    <property type="entry name" value="CYSTATHIONINE BETA-SYNTHASE"/>
    <property type="match status" value="1"/>
</dbReference>
<organism evidence="8 9">
    <name type="scientific">Luteolibacter ambystomatis</name>
    <dbReference type="NCBI Taxonomy" id="2824561"/>
    <lineage>
        <taxon>Bacteria</taxon>
        <taxon>Pseudomonadati</taxon>
        <taxon>Verrucomicrobiota</taxon>
        <taxon>Verrucomicrobiia</taxon>
        <taxon>Verrucomicrobiales</taxon>
        <taxon>Verrucomicrobiaceae</taxon>
        <taxon>Luteolibacter</taxon>
    </lineage>
</organism>
<dbReference type="EC" id="2.5.1.47" evidence="8"/>
<dbReference type="InterPro" id="IPR001216">
    <property type="entry name" value="P-phosphate_BS"/>
</dbReference>
<dbReference type="CDD" id="cd01561">
    <property type="entry name" value="CBS_like"/>
    <property type="match status" value="1"/>
</dbReference>
<dbReference type="InterPro" id="IPR001926">
    <property type="entry name" value="TrpB-like_PALP"/>
</dbReference>
<accession>A0A975J1J8</accession>
<dbReference type="NCBIfam" id="NF007989">
    <property type="entry name" value="PRK10717.1"/>
    <property type="match status" value="1"/>
</dbReference>
<dbReference type="InterPro" id="IPR050214">
    <property type="entry name" value="Cys_Synth/Cystath_Beta-Synth"/>
</dbReference>
<evidence type="ECO:0000313" key="8">
    <source>
        <dbReference type="EMBL" id="QUE52335.1"/>
    </source>
</evidence>
<protein>
    <submittedName>
        <fullName evidence="8">Cysteine synthase A</fullName>
        <ecNumber evidence="8">2.5.1.47</ecNumber>
    </submittedName>
</protein>
<keyword evidence="3 8" id="KW-0808">Transferase</keyword>
<feature type="domain" description="Tryptophan synthase beta chain-like PALP" evidence="7">
    <location>
        <begin position="10"/>
        <end position="303"/>
    </location>
</feature>
<dbReference type="GO" id="GO:0006535">
    <property type="term" value="P:cysteine biosynthetic process from serine"/>
    <property type="evidence" value="ECO:0007669"/>
    <property type="project" value="InterPro"/>
</dbReference>
<evidence type="ECO:0000256" key="4">
    <source>
        <dbReference type="ARBA" id="ARBA00022898"/>
    </source>
</evidence>
<dbReference type="GO" id="GO:0004124">
    <property type="term" value="F:cysteine synthase activity"/>
    <property type="evidence" value="ECO:0007669"/>
    <property type="project" value="UniProtKB-EC"/>
</dbReference>
<evidence type="ECO:0000256" key="2">
    <source>
        <dbReference type="ARBA" id="ARBA00022605"/>
    </source>
</evidence>
<keyword evidence="4" id="KW-0663">Pyridoxal phosphate</keyword>
<dbReference type="Gene3D" id="3.40.50.1100">
    <property type="match status" value="2"/>
</dbReference>
<dbReference type="AlphaFoldDB" id="A0A975J1J8"/>
<keyword evidence="5" id="KW-0809">Transit peptide</keyword>
<dbReference type="SUPFAM" id="SSF53686">
    <property type="entry name" value="Tryptophan synthase beta subunit-like PLP-dependent enzymes"/>
    <property type="match status" value="1"/>
</dbReference>
<dbReference type="EMBL" id="CP073100">
    <property type="protein sequence ID" value="QUE52335.1"/>
    <property type="molecule type" value="Genomic_DNA"/>
</dbReference>
<evidence type="ECO:0000256" key="6">
    <source>
        <dbReference type="ARBA" id="ARBA00029440"/>
    </source>
</evidence>
<comment type="pathway">
    <text evidence="6">Amino-acid biosynthesis.</text>
</comment>
<evidence type="ECO:0000256" key="1">
    <source>
        <dbReference type="ARBA" id="ARBA00001933"/>
    </source>
</evidence>
<dbReference type="Pfam" id="PF00291">
    <property type="entry name" value="PALP"/>
    <property type="match status" value="1"/>
</dbReference>
<reference evidence="8" key="1">
    <citation type="submission" date="2021-04" db="EMBL/GenBank/DDBJ databases">
        <title>Luteolibacter sp. 32A isolated from the skin of an Anderson's salamander (Ambystoma andersonii).</title>
        <authorList>
            <person name="Spergser J."/>
            <person name="Busse H.-J."/>
        </authorList>
    </citation>
    <scope>NUCLEOTIDE SEQUENCE</scope>
    <source>
        <strain evidence="8">32A</strain>
    </source>
</reference>
<evidence type="ECO:0000256" key="5">
    <source>
        <dbReference type="ARBA" id="ARBA00022946"/>
    </source>
</evidence>
<dbReference type="RefSeq" id="WP_211633210.1">
    <property type="nucleotide sequence ID" value="NZ_CP073100.1"/>
</dbReference>